<protein>
    <submittedName>
        <fullName evidence="1">Uncharacterized protein</fullName>
    </submittedName>
</protein>
<dbReference type="EMBL" id="BPLQ01000991">
    <property type="protein sequence ID" value="GIX77155.1"/>
    <property type="molecule type" value="Genomic_DNA"/>
</dbReference>
<organism evidence="1 2">
    <name type="scientific">Caerostris darwini</name>
    <dbReference type="NCBI Taxonomy" id="1538125"/>
    <lineage>
        <taxon>Eukaryota</taxon>
        <taxon>Metazoa</taxon>
        <taxon>Ecdysozoa</taxon>
        <taxon>Arthropoda</taxon>
        <taxon>Chelicerata</taxon>
        <taxon>Arachnida</taxon>
        <taxon>Araneae</taxon>
        <taxon>Araneomorphae</taxon>
        <taxon>Entelegynae</taxon>
        <taxon>Araneoidea</taxon>
        <taxon>Araneidae</taxon>
        <taxon>Caerostris</taxon>
    </lineage>
</organism>
<sequence>MDSKNGYSDWPSILRCMDEKNMTTGEDVADLNLLMELDASPGFVEDMDTAEALFEHGTSTHEEIDSCAVEESIHKTRSIVQKASPENPSLK</sequence>
<accession>A0AAV4MXF2</accession>
<proteinExistence type="predicted"/>
<reference evidence="1 2" key="1">
    <citation type="submission" date="2021-06" db="EMBL/GenBank/DDBJ databases">
        <title>Caerostris darwini draft genome.</title>
        <authorList>
            <person name="Kono N."/>
            <person name="Arakawa K."/>
        </authorList>
    </citation>
    <scope>NUCLEOTIDE SEQUENCE [LARGE SCALE GENOMIC DNA]</scope>
</reference>
<gene>
    <name evidence="1" type="ORF">CDAR_493031</name>
</gene>
<keyword evidence="2" id="KW-1185">Reference proteome</keyword>
<name>A0AAV4MXF2_9ARAC</name>
<dbReference type="AlphaFoldDB" id="A0AAV4MXF2"/>
<comment type="caution">
    <text evidence="1">The sequence shown here is derived from an EMBL/GenBank/DDBJ whole genome shotgun (WGS) entry which is preliminary data.</text>
</comment>
<evidence type="ECO:0000313" key="1">
    <source>
        <dbReference type="EMBL" id="GIX77155.1"/>
    </source>
</evidence>
<dbReference type="Proteomes" id="UP001054837">
    <property type="component" value="Unassembled WGS sequence"/>
</dbReference>
<evidence type="ECO:0000313" key="2">
    <source>
        <dbReference type="Proteomes" id="UP001054837"/>
    </source>
</evidence>